<feature type="transmembrane region" description="Helical" evidence="1">
    <location>
        <begin position="201"/>
        <end position="219"/>
    </location>
</feature>
<keyword evidence="1" id="KW-0472">Membrane</keyword>
<accession>A0A2R8C7W0</accession>
<organism evidence="2 3">
    <name type="scientific">Falsiruegeria mediterranea M17</name>
    <dbReference type="NCBI Taxonomy" id="1200281"/>
    <lineage>
        <taxon>Bacteria</taxon>
        <taxon>Pseudomonadati</taxon>
        <taxon>Pseudomonadota</taxon>
        <taxon>Alphaproteobacteria</taxon>
        <taxon>Rhodobacterales</taxon>
        <taxon>Roseobacteraceae</taxon>
        <taxon>Falsiruegeria</taxon>
    </lineage>
</organism>
<reference evidence="3" key="1">
    <citation type="submission" date="2018-03" db="EMBL/GenBank/DDBJ databases">
        <authorList>
            <person name="Rodrigo-Torres L."/>
            <person name="Arahal R. D."/>
            <person name="Lucena T."/>
        </authorList>
    </citation>
    <scope>NUCLEOTIDE SEQUENCE [LARGE SCALE GENOMIC DNA]</scope>
    <source>
        <strain evidence="3">CECT 7615</strain>
    </source>
</reference>
<keyword evidence="1" id="KW-0812">Transmembrane</keyword>
<gene>
    <name evidence="2" type="ORF">TRM7615_01942</name>
</gene>
<feature type="transmembrane region" description="Helical" evidence="1">
    <location>
        <begin position="60"/>
        <end position="81"/>
    </location>
</feature>
<dbReference type="AlphaFoldDB" id="A0A2R8C7W0"/>
<keyword evidence="3" id="KW-1185">Reference proteome</keyword>
<name>A0A2R8C7W0_9RHOB</name>
<sequence>MSEDDRFVIECAISRIAELNRTLLGYRVFYAAILGAFFTALSFVSGVAENASFLRYPDAYALVVCLLVSATLAAATIAAFLDFLHQDFIEDCVSNIRFIEKVHRRYSARAIFNRKRKPIAGVRLNITIVLFYSLPIFTLFVAVYLICGMGLNVIPLQEYVQVYESVLEYCKEGIPLPQDPPQQGCEAFLLEFQFADGFKRILPLVLYVCSGFVSYYIFFAGHRIIRRAYPVAVSVKKFRISMRWRPHYDRVFNDFITVFSVVVWTGFFVLMFSEIGRETYVKMMF</sequence>
<keyword evidence="1" id="KW-1133">Transmembrane helix</keyword>
<dbReference type="EMBL" id="ONZG01000004">
    <property type="protein sequence ID" value="SPJ28443.1"/>
    <property type="molecule type" value="Genomic_DNA"/>
</dbReference>
<feature type="transmembrane region" description="Helical" evidence="1">
    <location>
        <begin position="251"/>
        <end position="273"/>
    </location>
</feature>
<protein>
    <submittedName>
        <fullName evidence="2">Uncharacterized protein</fullName>
    </submittedName>
</protein>
<dbReference type="Proteomes" id="UP000244898">
    <property type="component" value="Unassembled WGS sequence"/>
</dbReference>
<evidence type="ECO:0000313" key="3">
    <source>
        <dbReference type="Proteomes" id="UP000244898"/>
    </source>
</evidence>
<evidence type="ECO:0000313" key="2">
    <source>
        <dbReference type="EMBL" id="SPJ28443.1"/>
    </source>
</evidence>
<feature type="transmembrane region" description="Helical" evidence="1">
    <location>
        <begin position="124"/>
        <end position="146"/>
    </location>
</feature>
<evidence type="ECO:0000256" key="1">
    <source>
        <dbReference type="SAM" id="Phobius"/>
    </source>
</evidence>
<dbReference type="RefSeq" id="WP_108786866.1">
    <property type="nucleotide sequence ID" value="NZ_ONZG01000004.1"/>
</dbReference>
<proteinExistence type="predicted"/>
<feature type="transmembrane region" description="Helical" evidence="1">
    <location>
        <begin position="28"/>
        <end position="48"/>
    </location>
</feature>